<organism evidence="1 2">
    <name type="scientific">Metabacillus malikii</name>
    <dbReference type="NCBI Taxonomy" id="1504265"/>
    <lineage>
        <taxon>Bacteria</taxon>
        <taxon>Bacillati</taxon>
        <taxon>Bacillota</taxon>
        <taxon>Bacilli</taxon>
        <taxon>Bacillales</taxon>
        <taxon>Bacillaceae</taxon>
        <taxon>Metabacillus</taxon>
    </lineage>
</organism>
<dbReference type="EMBL" id="JAUSUD010000004">
    <property type="protein sequence ID" value="MDQ0230121.1"/>
    <property type="molecule type" value="Genomic_DNA"/>
</dbReference>
<name>A0ABT9ZE73_9BACI</name>
<reference evidence="1 2" key="1">
    <citation type="submission" date="2023-07" db="EMBL/GenBank/DDBJ databases">
        <title>Genomic Encyclopedia of Type Strains, Phase IV (KMG-IV): sequencing the most valuable type-strain genomes for metagenomic binning, comparative biology and taxonomic classification.</title>
        <authorList>
            <person name="Goeker M."/>
        </authorList>
    </citation>
    <scope>NUCLEOTIDE SEQUENCE [LARGE SCALE GENOMIC DNA]</scope>
    <source>
        <strain evidence="1 2">DSM 29005</strain>
    </source>
</reference>
<accession>A0ABT9ZE73</accession>
<evidence type="ECO:0000313" key="2">
    <source>
        <dbReference type="Proteomes" id="UP001234495"/>
    </source>
</evidence>
<proteinExistence type="predicted"/>
<dbReference type="Proteomes" id="UP001234495">
    <property type="component" value="Unassembled WGS sequence"/>
</dbReference>
<dbReference type="RefSeq" id="WP_307338954.1">
    <property type="nucleotide sequence ID" value="NZ_JAUSUD010000004.1"/>
</dbReference>
<sequence length="102" mass="11792">MKRWLISISCLFILIIGFSLFISKAYYPTLPVKSISKRSALATINDSTESIVKLTEENGYEWFMTRKEKGQGYKNLKMLMNENGWVFQGQEGSGYFFKKGEQ</sequence>
<gene>
    <name evidence="1" type="ORF">J2S19_001373</name>
</gene>
<evidence type="ECO:0000313" key="1">
    <source>
        <dbReference type="EMBL" id="MDQ0230121.1"/>
    </source>
</evidence>
<protein>
    <submittedName>
        <fullName evidence="1">Ribosome biogenesis GTPase RsgA</fullName>
    </submittedName>
</protein>
<keyword evidence="2" id="KW-1185">Reference proteome</keyword>
<comment type="caution">
    <text evidence="1">The sequence shown here is derived from an EMBL/GenBank/DDBJ whole genome shotgun (WGS) entry which is preliminary data.</text>
</comment>